<gene>
    <name evidence="1" type="ORF">METZ01_LOCUS186756</name>
</gene>
<dbReference type="PANTHER" id="PTHR31793:SF2">
    <property type="entry name" value="BLR1345 PROTEIN"/>
    <property type="match status" value="1"/>
</dbReference>
<dbReference type="InterPro" id="IPR050563">
    <property type="entry name" value="4-hydroxybenzoyl-CoA_TE"/>
</dbReference>
<protein>
    <recommendedName>
        <fullName evidence="2">Thioesterase domain-containing protein</fullName>
    </recommendedName>
</protein>
<name>A0A382D777_9ZZZZ</name>
<dbReference type="InterPro" id="IPR029069">
    <property type="entry name" value="HotDog_dom_sf"/>
</dbReference>
<reference evidence="1" key="1">
    <citation type="submission" date="2018-05" db="EMBL/GenBank/DDBJ databases">
        <authorList>
            <person name="Lanie J.A."/>
            <person name="Ng W.-L."/>
            <person name="Kazmierczak K.M."/>
            <person name="Andrzejewski T.M."/>
            <person name="Davidsen T.M."/>
            <person name="Wayne K.J."/>
            <person name="Tettelin H."/>
            <person name="Glass J.I."/>
            <person name="Rusch D."/>
            <person name="Podicherti R."/>
            <person name="Tsui H.-C.T."/>
            <person name="Winkler M.E."/>
        </authorList>
    </citation>
    <scope>NUCLEOTIDE SEQUENCE</scope>
</reference>
<dbReference type="EMBL" id="UINC01037828">
    <property type="protein sequence ID" value="SVB33902.1"/>
    <property type="molecule type" value="Genomic_DNA"/>
</dbReference>
<dbReference type="SUPFAM" id="SSF54637">
    <property type="entry name" value="Thioesterase/thiol ester dehydrase-isomerase"/>
    <property type="match status" value="1"/>
</dbReference>
<dbReference type="PANTHER" id="PTHR31793">
    <property type="entry name" value="4-HYDROXYBENZOYL-COA THIOESTERASE FAMILY MEMBER"/>
    <property type="match status" value="1"/>
</dbReference>
<dbReference type="Pfam" id="PF13279">
    <property type="entry name" value="4HBT_2"/>
    <property type="match status" value="1"/>
</dbReference>
<proteinExistence type="predicted"/>
<dbReference type="GO" id="GO:0047617">
    <property type="term" value="F:fatty acyl-CoA hydrolase activity"/>
    <property type="evidence" value="ECO:0007669"/>
    <property type="project" value="TreeGrafter"/>
</dbReference>
<accession>A0A382D777</accession>
<dbReference type="AlphaFoldDB" id="A0A382D777"/>
<sequence>MTLPQTTLTVRPEWIDHNGHMNVAYYVLAFDETTDAVYETWGLGLDYPERENHAIFTLGMNVDYLSEVFEGEPLCVATQLVDMDHKRIHYLHTMRHGDDDRLVARNECLCMNVDLETRRSAPFPASVREKLEPVFANQRKLEKPDGFGRTLRIDDK</sequence>
<evidence type="ECO:0008006" key="2">
    <source>
        <dbReference type="Google" id="ProtNLM"/>
    </source>
</evidence>
<organism evidence="1">
    <name type="scientific">marine metagenome</name>
    <dbReference type="NCBI Taxonomy" id="408172"/>
    <lineage>
        <taxon>unclassified sequences</taxon>
        <taxon>metagenomes</taxon>
        <taxon>ecological metagenomes</taxon>
    </lineage>
</organism>
<evidence type="ECO:0000313" key="1">
    <source>
        <dbReference type="EMBL" id="SVB33902.1"/>
    </source>
</evidence>
<dbReference type="CDD" id="cd00586">
    <property type="entry name" value="4HBT"/>
    <property type="match status" value="1"/>
</dbReference>
<dbReference type="Gene3D" id="3.10.129.10">
    <property type="entry name" value="Hotdog Thioesterase"/>
    <property type="match status" value="1"/>
</dbReference>